<dbReference type="Proteomes" id="UP000292507">
    <property type="component" value="Unassembled WGS sequence"/>
</dbReference>
<sequence length="321" mass="36115">MNDLDLTLAVGRYAITEGLLNGTVAPRGVRLRPFAMPSPERHWRMLRHQEFDVCELSLAGYSKVFAREPDKWAAIPVFPHRRFRHGYVFISARSAVHSPEELTGAAIGLRTWGTTAGLWMRGILQDEHGVDLRGVRWVTEHLESAGAPPSGYSIERMPDGGNLRTMLLDGELQAVIYPERIHGADIQPIFPDAAAAERAYARRTGLFPIMHLVAVRRELVAQHPWLANELVTAFEEAKRAALRLTANPRWLPLAWGEQALDEQGGIIGADPWRYGLEENLPELRTAMRYSYEQGLVDRAIEPADLFWPSTRDRPPTYAAAR</sequence>
<reference evidence="1 2" key="1">
    <citation type="submission" date="2019-02" db="EMBL/GenBank/DDBJ databases">
        <title>Sequencing the genomes of 1000 actinobacteria strains.</title>
        <authorList>
            <person name="Klenk H.-P."/>
        </authorList>
    </citation>
    <scope>NUCLEOTIDE SEQUENCE [LARGE SCALE GENOMIC DNA]</scope>
    <source>
        <strain evidence="1 2">DSM 44509</strain>
    </source>
</reference>
<gene>
    <name evidence="1" type="ORF">BKA19_0639</name>
</gene>
<organism evidence="1 2">
    <name type="scientific">Blastococcus saxobsidens</name>
    <dbReference type="NCBI Taxonomy" id="138336"/>
    <lineage>
        <taxon>Bacteria</taxon>
        <taxon>Bacillati</taxon>
        <taxon>Actinomycetota</taxon>
        <taxon>Actinomycetes</taxon>
        <taxon>Geodermatophilales</taxon>
        <taxon>Geodermatophilaceae</taxon>
        <taxon>Blastococcus</taxon>
    </lineage>
</organism>
<comment type="caution">
    <text evidence="1">The sequence shown here is derived from an EMBL/GenBank/DDBJ whole genome shotgun (WGS) entry which is preliminary data.</text>
</comment>
<evidence type="ECO:0000313" key="2">
    <source>
        <dbReference type="Proteomes" id="UP000292507"/>
    </source>
</evidence>
<dbReference type="AlphaFoldDB" id="A0A4Q7Y2G5"/>
<dbReference type="SUPFAM" id="SSF53850">
    <property type="entry name" value="Periplasmic binding protein-like II"/>
    <property type="match status" value="1"/>
</dbReference>
<accession>A0A4Q7Y2G5</accession>
<protein>
    <submittedName>
        <fullName evidence="1">4,5-dihydroxyphthalate decarboxylase</fullName>
    </submittedName>
</protein>
<keyword evidence="2" id="KW-1185">Reference proteome</keyword>
<dbReference type="EMBL" id="SHKV01000001">
    <property type="protein sequence ID" value="RZU31002.1"/>
    <property type="molecule type" value="Genomic_DNA"/>
</dbReference>
<proteinExistence type="predicted"/>
<name>A0A4Q7Y2G5_9ACTN</name>
<evidence type="ECO:0000313" key="1">
    <source>
        <dbReference type="EMBL" id="RZU31002.1"/>
    </source>
</evidence>
<dbReference type="RefSeq" id="WP_158657576.1">
    <property type="nucleotide sequence ID" value="NZ_POQT01000015.1"/>
</dbReference>